<sequence>MLPFAHSNYGVDYVFQQDNASIHASRETKAFLQEQHVDTMVWPARSPHCNPIENVWSAMAARVYAHGRQHRTVEQLEAAIMAAWDSIEQESCKKKDFLSQSQDRRIDGLTAKMADPDETSTSTSTRTQPQGEIARMVDAFPQDAPDEAFVSSLRGHHCKKLRTACTELGLHPQADPATNHKDGYIELLSQYRRARQRGEVFTGHSAKARTKPKPKKRAVMNEVGGKTKHCAFRLVNVLFSSSFYPKMVESGALPSSGLEVEDTDGRARFWRDVAVAYASENPKFDVVVGQAGRYNDIKPGMAPHHSSAKLCVIWKDLTARYEVILARWKQLGTGEAGFAHFCGDYLDVMYLHDWLQIRPIQVGTEQLRAAKRARTDDSRQENENASTGSDSNEENERVERRNFLVPQMEATPQF</sequence>
<dbReference type="Pfam" id="PF13358">
    <property type="entry name" value="DDE_3"/>
    <property type="match status" value="1"/>
</dbReference>
<dbReference type="OrthoDB" id="101606at2759"/>
<name>A0A9W6X5M2_9STRA</name>
<dbReference type="InterPro" id="IPR036397">
    <property type="entry name" value="RNaseH_sf"/>
</dbReference>
<reference evidence="3" key="1">
    <citation type="submission" date="2023-04" db="EMBL/GenBank/DDBJ databases">
        <title>Phytophthora lilii NBRC 32176.</title>
        <authorList>
            <person name="Ichikawa N."/>
            <person name="Sato H."/>
            <person name="Tonouchi N."/>
        </authorList>
    </citation>
    <scope>NUCLEOTIDE SEQUENCE</scope>
    <source>
        <strain evidence="3">NBRC 32176</strain>
    </source>
</reference>
<evidence type="ECO:0000313" key="3">
    <source>
        <dbReference type="EMBL" id="GMF32015.1"/>
    </source>
</evidence>
<dbReference type="InterPro" id="IPR038717">
    <property type="entry name" value="Tc1-like_DDE_dom"/>
</dbReference>
<gene>
    <name evidence="3" type="ORF">Plil01_001369800</name>
</gene>
<evidence type="ECO:0000313" key="4">
    <source>
        <dbReference type="Proteomes" id="UP001165083"/>
    </source>
</evidence>
<keyword evidence="4" id="KW-1185">Reference proteome</keyword>
<proteinExistence type="predicted"/>
<accession>A0A9W6X5M2</accession>
<feature type="region of interest" description="Disordered" evidence="1">
    <location>
        <begin position="369"/>
        <end position="414"/>
    </location>
</feature>
<dbReference type="Gene3D" id="3.30.420.10">
    <property type="entry name" value="Ribonuclease H-like superfamily/Ribonuclease H"/>
    <property type="match status" value="1"/>
</dbReference>
<dbReference type="GO" id="GO:0003676">
    <property type="term" value="F:nucleic acid binding"/>
    <property type="evidence" value="ECO:0007669"/>
    <property type="project" value="InterPro"/>
</dbReference>
<dbReference type="EMBL" id="BSXW01000948">
    <property type="protein sequence ID" value="GMF32015.1"/>
    <property type="molecule type" value="Genomic_DNA"/>
</dbReference>
<protein>
    <submittedName>
        <fullName evidence="3">Unnamed protein product</fullName>
    </submittedName>
</protein>
<organism evidence="3 4">
    <name type="scientific">Phytophthora lilii</name>
    <dbReference type="NCBI Taxonomy" id="2077276"/>
    <lineage>
        <taxon>Eukaryota</taxon>
        <taxon>Sar</taxon>
        <taxon>Stramenopiles</taxon>
        <taxon>Oomycota</taxon>
        <taxon>Peronosporomycetes</taxon>
        <taxon>Peronosporales</taxon>
        <taxon>Peronosporaceae</taxon>
        <taxon>Phytophthora</taxon>
    </lineage>
</organism>
<feature type="domain" description="Tc1-like transposase DDE" evidence="2">
    <location>
        <begin position="18"/>
        <end position="76"/>
    </location>
</feature>
<feature type="compositionally biased region" description="Basic and acidic residues" evidence="1">
    <location>
        <begin position="373"/>
        <end position="382"/>
    </location>
</feature>
<evidence type="ECO:0000259" key="2">
    <source>
        <dbReference type="Pfam" id="PF13358"/>
    </source>
</evidence>
<dbReference type="Proteomes" id="UP001165083">
    <property type="component" value="Unassembled WGS sequence"/>
</dbReference>
<comment type="caution">
    <text evidence="3">The sequence shown here is derived from an EMBL/GenBank/DDBJ whole genome shotgun (WGS) entry which is preliminary data.</text>
</comment>
<evidence type="ECO:0000256" key="1">
    <source>
        <dbReference type="SAM" id="MobiDB-lite"/>
    </source>
</evidence>
<dbReference type="AlphaFoldDB" id="A0A9W6X5M2"/>